<protein>
    <submittedName>
        <fullName evidence="1">Uncharacterized protein</fullName>
    </submittedName>
</protein>
<dbReference type="RefSeq" id="WP_302037677.1">
    <property type="nucleotide sequence ID" value="NZ_JAUKPO010000005.1"/>
</dbReference>
<name>A0ABT8R6H4_9BACT</name>
<evidence type="ECO:0000313" key="2">
    <source>
        <dbReference type="Proteomes" id="UP001168528"/>
    </source>
</evidence>
<keyword evidence="2" id="KW-1185">Reference proteome</keyword>
<accession>A0ABT8R6H4</accession>
<organism evidence="1 2">
    <name type="scientific">Rhodocytophaga aerolata</name>
    <dbReference type="NCBI Taxonomy" id="455078"/>
    <lineage>
        <taxon>Bacteria</taxon>
        <taxon>Pseudomonadati</taxon>
        <taxon>Bacteroidota</taxon>
        <taxon>Cytophagia</taxon>
        <taxon>Cytophagales</taxon>
        <taxon>Rhodocytophagaceae</taxon>
        <taxon>Rhodocytophaga</taxon>
    </lineage>
</organism>
<gene>
    <name evidence="1" type="ORF">Q0590_11450</name>
</gene>
<evidence type="ECO:0000313" key="1">
    <source>
        <dbReference type="EMBL" id="MDO1446873.1"/>
    </source>
</evidence>
<dbReference type="EMBL" id="JAUKPO010000005">
    <property type="protein sequence ID" value="MDO1446873.1"/>
    <property type="molecule type" value="Genomic_DNA"/>
</dbReference>
<proteinExistence type="predicted"/>
<comment type="caution">
    <text evidence="1">The sequence shown here is derived from an EMBL/GenBank/DDBJ whole genome shotgun (WGS) entry which is preliminary data.</text>
</comment>
<reference evidence="1" key="1">
    <citation type="submission" date="2023-07" db="EMBL/GenBank/DDBJ databases">
        <title>The genome sequence of Rhodocytophaga aerolata KACC 12507.</title>
        <authorList>
            <person name="Zhang X."/>
        </authorList>
    </citation>
    <scope>NUCLEOTIDE SEQUENCE</scope>
    <source>
        <strain evidence="1">KACC 12507</strain>
    </source>
</reference>
<sequence>MRIQFTLLTILFNLLQLTAWSQVYKISLAKQTVELPGRHFYVSDIIDARISKNNIGWVQRGPVNSRREANLEKGFTPELTDFFNRNLPAQSNLPGVIVKILKFQVSEHTTAFSEFAKAEVAMDFIYQKDNQFYHLFRGIGVEKRYGLDVTAGHDDNIKTAIEQCLKQFSRESIEQHLAKANPATWADVSKDFLATLEAHDYPILTDSVMKKGIYESFLDFRNNKALPAHNLVIEKVNRTSKQLQNIYEVKPYLLEADGSKKPLKHIWGFSDGANLYIHHNKDYFLIDRDGNTFSFYGYGPVQTNTAAVVAGGVAGGMIGGAIAGAATQKATQAEYILDMMTGHILSVENAQVAITPTPVAEYPAKINIYWWDGAASAGALDIYVNDSLVHTIQPKSQVVLEWENMRTEMKICVKNQQEACFTFIPNFNKINYLACSVVTKGGANQPEIKPVIAKEGEFYVKKISYLQDKEKK</sequence>
<dbReference type="Proteomes" id="UP001168528">
    <property type="component" value="Unassembled WGS sequence"/>
</dbReference>